<dbReference type="CDD" id="cd02016">
    <property type="entry name" value="TPP_E1_OGDC_like"/>
    <property type="match status" value="1"/>
</dbReference>
<organism evidence="8">
    <name type="scientific">Buchnera aphidicola</name>
    <name type="common">Anoecia corni</name>
    <dbReference type="NCBI Taxonomy" id="2994477"/>
    <lineage>
        <taxon>Bacteria</taxon>
        <taxon>Pseudomonadati</taxon>
        <taxon>Pseudomonadota</taxon>
        <taxon>Gammaproteobacteria</taxon>
        <taxon>Enterobacterales</taxon>
        <taxon>Erwiniaceae</taxon>
        <taxon>Buchnera</taxon>
    </lineage>
</organism>
<dbReference type="GO" id="GO:0030976">
    <property type="term" value="F:thiamine pyrophosphate binding"/>
    <property type="evidence" value="ECO:0007669"/>
    <property type="project" value="InterPro"/>
</dbReference>
<dbReference type="PIRSF" id="PIRSF000157">
    <property type="entry name" value="Oxoglu_dh_E1"/>
    <property type="match status" value="1"/>
</dbReference>
<dbReference type="Pfam" id="PF00676">
    <property type="entry name" value="E1_dh"/>
    <property type="match status" value="1"/>
</dbReference>
<dbReference type="Pfam" id="PF02779">
    <property type="entry name" value="Transket_pyr"/>
    <property type="match status" value="1"/>
</dbReference>
<evidence type="ECO:0000256" key="1">
    <source>
        <dbReference type="ARBA" id="ARBA00001964"/>
    </source>
</evidence>
<comment type="function">
    <text evidence="2">E1 component of the 2-oxoglutarate dehydrogenase (OGDH) complex which catalyzes the decarboxylation of 2-oxoglutarate, the first step in the conversion of 2-oxoglutarate to succinyl-CoA and CO(2).</text>
</comment>
<name>A0AAT9II71_9GAMM</name>
<accession>A0AAT9II71</accession>
<evidence type="ECO:0000256" key="5">
    <source>
        <dbReference type="ARBA" id="ARBA00023052"/>
    </source>
</evidence>
<dbReference type="GO" id="GO:0005829">
    <property type="term" value="C:cytosol"/>
    <property type="evidence" value="ECO:0007669"/>
    <property type="project" value="TreeGrafter"/>
</dbReference>
<dbReference type="NCBIfam" id="TIGR00239">
    <property type="entry name" value="2oxo_dh_E1"/>
    <property type="match status" value="1"/>
</dbReference>
<evidence type="ECO:0000256" key="6">
    <source>
        <dbReference type="SAM" id="Coils"/>
    </source>
</evidence>
<evidence type="ECO:0000259" key="7">
    <source>
        <dbReference type="SMART" id="SM00861"/>
    </source>
</evidence>
<dbReference type="GO" id="GO:0006099">
    <property type="term" value="P:tricarboxylic acid cycle"/>
    <property type="evidence" value="ECO:0007669"/>
    <property type="project" value="TreeGrafter"/>
</dbReference>
<dbReference type="EC" id="1.2.4.2" evidence="3"/>
<dbReference type="Gene3D" id="3.40.50.12470">
    <property type="match status" value="1"/>
</dbReference>
<dbReference type="AlphaFoldDB" id="A0AAT9II71"/>
<dbReference type="GO" id="GO:0004591">
    <property type="term" value="F:oxoglutarate dehydrogenase (succinyl-transferring) activity"/>
    <property type="evidence" value="ECO:0007669"/>
    <property type="project" value="UniProtKB-EC"/>
</dbReference>
<dbReference type="InterPro" id="IPR042179">
    <property type="entry name" value="KGD_C_sf"/>
</dbReference>
<feature type="coiled-coil region" evidence="6">
    <location>
        <begin position="493"/>
        <end position="520"/>
    </location>
</feature>
<dbReference type="GO" id="GO:0045252">
    <property type="term" value="C:oxoglutarate dehydrogenase complex"/>
    <property type="evidence" value="ECO:0007669"/>
    <property type="project" value="TreeGrafter"/>
</dbReference>
<dbReference type="InterPro" id="IPR005475">
    <property type="entry name" value="Transketolase-like_Pyr-bd"/>
</dbReference>
<keyword evidence="5" id="KW-0786">Thiamine pyrophosphate</keyword>
<evidence type="ECO:0000256" key="4">
    <source>
        <dbReference type="ARBA" id="ARBA00023002"/>
    </source>
</evidence>
<comment type="cofactor">
    <cofactor evidence="1">
        <name>thiamine diphosphate</name>
        <dbReference type="ChEBI" id="CHEBI:58937"/>
    </cofactor>
</comment>
<feature type="domain" description="Transketolase-like pyrimidine-binding" evidence="7">
    <location>
        <begin position="591"/>
        <end position="784"/>
    </location>
</feature>
<dbReference type="RefSeq" id="WP_367680790.1">
    <property type="nucleotide sequence ID" value="NZ_OZ060371.1"/>
</dbReference>
<evidence type="ECO:0000313" key="8">
    <source>
        <dbReference type="EMBL" id="CAL4043044.1"/>
    </source>
</evidence>
<dbReference type="Gene3D" id="3.40.50.11610">
    <property type="entry name" value="Multifunctional 2-oxoglutarate metabolism enzyme, C-terminal domain"/>
    <property type="match status" value="1"/>
</dbReference>
<dbReference type="InterPro" id="IPR031717">
    <property type="entry name" value="ODO-1/KGD_C"/>
</dbReference>
<proteinExistence type="predicted"/>
<dbReference type="PANTHER" id="PTHR23152:SF4">
    <property type="entry name" value="2-OXOADIPATE DEHYDROGENASE COMPLEX COMPONENT E1"/>
    <property type="match status" value="1"/>
</dbReference>
<reference evidence="8" key="1">
    <citation type="submission" date="2024-06" db="EMBL/GenBank/DDBJ databases">
        <authorList>
            <person name="Manzano-Marin A."/>
            <person name="Manzano-Marin A."/>
            <person name="Alejandro Manzano Marin A."/>
        </authorList>
    </citation>
    <scope>NUCLEOTIDE SEQUENCE</scope>
    <source>
        <strain evidence="8">Ancorni-2928</strain>
    </source>
</reference>
<keyword evidence="6" id="KW-0175">Coiled coil</keyword>
<evidence type="ECO:0000256" key="3">
    <source>
        <dbReference type="ARBA" id="ARBA00012280"/>
    </source>
</evidence>
<dbReference type="SUPFAM" id="SSF52518">
    <property type="entry name" value="Thiamin diphosphate-binding fold (THDP-binding)"/>
    <property type="match status" value="2"/>
</dbReference>
<sequence length="933" mass="108285">MILFKKTSWINSINQEFLENLYNEFINKKKSNILDFSFKSEFNELKNNLYNKKKIFKKNYIKDQKNKLKKLEFSNIKEKESTLKKILFCILDFFFQKHGHKFASINPLVLNIEKEDLVKYYITSFKKYLKYNYPTLQEKFIRLISENNIRHKLKIYENLYCKSIGFEFLHIDNNNKINWIKNYISHISIYSQITDKAKKSILRDLIKCEIFEKFLQNKFPGAKRFSLEGADVLIPMLSSVIKSAKDQKISKIVFGMAHRGRLNVLVNILKKPIINIFSEFFDSNKTSKNISGDVKYHLGHKLIKKVKENYDLELILQCNPSHLEVVNSVVLGVVRANLDKNKKKNSTKNILPILIHGDAAICGQGIVQEILNMSKTTGYNVNGSIHIVINNQIGFTTSNHMDLRSSKYCTDIAKMTQCPIFHVNADDPEAVIYVMQLALQFRNIFNSDVFIDLVCYRRNGHNEADDPYVTQPVLYTKIKNHPTVCSIFSSKLINKQVVTKEEADNEVEEYRNKIESEYFAYIQENKINKKDVFLEVKKSSKSIFEKKVIDADYLKKIANSAYSFPDKFNTHFLVNKIYSNRLKMVKEELKFDWGSAEVLAYATLIKSGISCRISGQDVSRGTFFHRHLKIHDQKNGSSFTPLMQMNSSSSFFDVIDSVLSEEAVLGFEYGYSISSPKTLTIWEAQFGDFANGAQVVIDQFIVSGEQKWNIKSNLVLFLPHGYEGQGPEHSSSRIERFLQLCAQDNIRVCIPSSASQIYHLIREQAFLTKKKPLIIITPKSLLRRQETYSSFNEICYQDFKKIVYSKSLLSSEELKRVIFCTGKIFYDLLQKIKEKNIVNICVINIEQLYPFPKKDIRQILNICHHIHDFVWCQEEPLNQGAWFFFQEKIKSLLPINSNFFCISRRKSASPAVGSFSCHKIEQENILQKAININ</sequence>
<keyword evidence="4 8" id="KW-0560">Oxidoreductase</keyword>
<gene>
    <name evidence="8" type="primary">sucA</name>
    <name evidence="8" type="ORF">BUANCORI2928_238</name>
</gene>
<dbReference type="Gene3D" id="3.40.50.970">
    <property type="match status" value="1"/>
</dbReference>
<evidence type="ECO:0000256" key="2">
    <source>
        <dbReference type="ARBA" id="ARBA00003906"/>
    </source>
</evidence>
<dbReference type="NCBIfam" id="NF006914">
    <property type="entry name" value="PRK09404.1"/>
    <property type="match status" value="1"/>
</dbReference>
<protein>
    <recommendedName>
        <fullName evidence="3">oxoglutarate dehydrogenase (succinyl-transferring)</fullName>
        <ecNumber evidence="3">1.2.4.2</ecNumber>
    </recommendedName>
</protein>
<dbReference type="InterPro" id="IPR001017">
    <property type="entry name" value="DH_E1"/>
</dbReference>
<dbReference type="PANTHER" id="PTHR23152">
    <property type="entry name" value="2-OXOGLUTARATE DEHYDROGENASE"/>
    <property type="match status" value="1"/>
</dbReference>
<dbReference type="InterPro" id="IPR029061">
    <property type="entry name" value="THDP-binding"/>
</dbReference>
<dbReference type="EMBL" id="OZ060371">
    <property type="protein sequence ID" value="CAL4043044.1"/>
    <property type="molecule type" value="Genomic_DNA"/>
</dbReference>
<dbReference type="Pfam" id="PF16870">
    <property type="entry name" value="OxoGdeHyase_C"/>
    <property type="match status" value="1"/>
</dbReference>
<dbReference type="NCBIfam" id="NF008907">
    <property type="entry name" value="PRK12270.1"/>
    <property type="match status" value="1"/>
</dbReference>
<dbReference type="SMART" id="SM00861">
    <property type="entry name" value="Transket_pyr"/>
    <property type="match status" value="1"/>
</dbReference>
<dbReference type="InterPro" id="IPR011603">
    <property type="entry name" value="2oxoglutarate_DH_E1"/>
</dbReference>